<keyword evidence="2" id="KW-0597">Phosphoprotein</keyword>
<evidence type="ECO:0000313" key="11">
    <source>
        <dbReference type="EMBL" id="ORY43143.1"/>
    </source>
</evidence>
<dbReference type="SMART" id="SM00239">
    <property type="entry name" value="C2"/>
    <property type="match status" value="1"/>
</dbReference>
<dbReference type="InterPro" id="IPR011009">
    <property type="entry name" value="Kinase-like_dom_sf"/>
</dbReference>
<keyword evidence="5 11" id="KW-0418">Kinase</keyword>
<evidence type="ECO:0000259" key="8">
    <source>
        <dbReference type="PROSITE" id="PS50004"/>
    </source>
</evidence>
<keyword evidence="4 7" id="KW-0547">Nucleotide-binding</keyword>
<accession>A0A1Y2C7Y2</accession>
<dbReference type="SUPFAM" id="SSF49562">
    <property type="entry name" value="C2 domain (Calcium/lipid-binding domain, CaLB)"/>
    <property type="match status" value="1"/>
</dbReference>
<keyword evidence="1" id="KW-0723">Serine/threonine-protein kinase</keyword>
<keyword evidence="3" id="KW-0808">Transferase</keyword>
<feature type="domain" description="AGC-kinase C-terminal" evidence="10">
    <location>
        <begin position="454"/>
        <end position="526"/>
    </location>
</feature>
<dbReference type="PROSITE" id="PS00107">
    <property type="entry name" value="PROTEIN_KINASE_ATP"/>
    <property type="match status" value="1"/>
</dbReference>
<dbReference type="FunFam" id="1.10.510.10:FF:000008">
    <property type="entry name" value="Non-specific serine/threonine protein kinase"/>
    <property type="match status" value="1"/>
</dbReference>
<keyword evidence="12" id="KW-1185">Reference proteome</keyword>
<dbReference type="PROSITE" id="PS51285">
    <property type="entry name" value="AGC_KINASE_CTER"/>
    <property type="match status" value="1"/>
</dbReference>
<dbReference type="InterPro" id="IPR017892">
    <property type="entry name" value="Pkinase_C"/>
</dbReference>
<dbReference type="PROSITE" id="PS00108">
    <property type="entry name" value="PROTEIN_KINASE_ST"/>
    <property type="match status" value="1"/>
</dbReference>
<dbReference type="SMART" id="SM00133">
    <property type="entry name" value="S_TK_X"/>
    <property type="match status" value="1"/>
</dbReference>
<dbReference type="Pfam" id="PF00168">
    <property type="entry name" value="C2"/>
    <property type="match status" value="1"/>
</dbReference>
<dbReference type="Pfam" id="PF00069">
    <property type="entry name" value="Pkinase"/>
    <property type="match status" value="1"/>
</dbReference>
<dbReference type="InterPro" id="IPR035892">
    <property type="entry name" value="C2_domain_sf"/>
</dbReference>
<dbReference type="GO" id="GO:0005524">
    <property type="term" value="F:ATP binding"/>
    <property type="evidence" value="ECO:0007669"/>
    <property type="project" value="UniProtKB-UniRule"/>
</dbReference>
<dbReference type="Gene3D" id="1.10.510.10">
    <property type="entry name" value="Transferase(Phosphotransferase) domain 1"/>
    <property type="match status" value="1"/>
</dbReference>
<dbReference type="PROSITE" id="PS50004">
    <property type="entry name" value="C2"/>
    <property type="match status" value="1"/>
</dbReference>
<proteinExistence type="predicted"/>
<keyword evidence="6 7" id="KW-0067">ATP-binding</keyword>
<dbReference type="Gene3D" id="2.60.40.150">
    <property type="entry name" value="C2 domain"/>
    <property type="match status" value="1"/>
</dbReference>
<dbReference type="STRING" id="329046.A0A1Y2C7Y2"/>
<dbReference type="SUPFAM" id="SSF56112">
    <property type="entry name" value="Protein kinase-like (PK-like)"/>
    <property type="match status" value="1"/>
</dbReference>
<comment type="caution">
    <text evidence="11">The sequence shown here is derived from an EMBL/GenBank/DDBJ whole genome shotgun (WGS) entry which is preliminary data.</text>
</comment>
<dbReference type="SMART" id="SM00220">
    <property type="entry name" value="S_TKc"/>
    <property type="match status" value="1"/>
</dbReference>
<dbReference type="GO" id="GO:0004674">
    <property type="term" value="F:protein serine/threonine kinase activity"/>
    <property type="evidence" value="ECO:0007669"/>
    <property type="project" value="UniProtKB-KW"/>
</dbReference>
<reference evidence="11 12" key="1">
    <citation type="submission" date="2016-07" db="EMBL/GenBank/DDBJ databases">
        <title>Pervasive Adenine N6-methylation of Active Genes in Fungi.</title>
        <authorList>
            <consortium name="DOE Joint Genome Institute"/>
            <person name="Mondo S.J."/>
            <person name="Dannebaum R.O."/>
            <person name="Kuo R.C."/>
            <person name="Labutti K."/>
            <person name="Haridas S."/>
            <person name="Kuo A."/>
            <person name="Salamov A."/>
            <person name="Ahrendt S.R."/>
            <person name="Lipzen A."/>
            <person name="Sullivan W."/>
            <person name="Andreopoulos W.B."/>
            <person name="Clum A."/>
            <person name="Lindquist E."/>
            <person name="Daum C."/>
            <person name="Ramamoorthy G.K."/>
            <person name="Gryganskyi A."/>
            <person name="Culley D."/>
            <person name="Magnuson J.K."/>
            <person name="James T.Y."/>
            <person name="O'Malley M.A."/>
            <person name="Stajich J.E."/>
            <person name="Spatafora J.W."/>
            <person name="Visel A."/>
            <person name="Grigoriev I.V."/>
        </authorList>
    </citation>
    <scope>NUCLEOTIDE SEQUENCE [LARGE SCALE GENOMIC DNA]</scope>
    <source>
        <strain evidence="11 12">JEL800</strain>
    </source>
</reference>
<dbReference type="InterPro" id="IPR008271">
    <property type="entry name" value="Ser/Thr_kinase_AS"/>
</dbReference>
<dbReference type="PANTHER" id="PTHR24351">
    <property type="entry name" value="RIBOSOMAL PROTEIN S6 KINASE"/>
    <property type="match status" value="1"/>
</dbReference>
<evidence type="ECO:0000313" key="12">
    <source>
        <dbReference type="Proteomes" id="UP000193642"/>
    </source>
</evidence>
<evidence type="ECO:0000256" key="3">
    <source>
        <dbReference type="ARBA" id="ARBA00022679"/>
    </source>
</evidence>
<dbReference type="InterPro" id="IPR000719">
    <property type="entry name" value="Prot_kinase_dom"/>
</dbReference>
<protein>
    <submittedName>
        <fullName evidence="11">Kinase-like protein</fullName>
    </submittedName>
</protein>
<dbReference type="InterPro" id="IPR000008">
    <property type="entry name" value="C2_dom"/>
</dbReference>
<evidence type="ECO:0000259" key="10">
    <source>
        <dbReference type="PROSITE" id="PS51285"/>
    </source>
</evidence>
<dbReference type="AlphaFoldDB" id="A0A1Y2C7Y2"/>
<evidence type="ECO:0000256" key="7">
    <source>
        <dbReference type="PROSITE-ProRule" id="PRU10141"/>
    </source>
</evidence>
<sequence length="534" mass="60625">MSSSEMDVDANLTAPQTNNWDLLPSKGRLYIKIVESRNLFAPSATRPWKPYCVVDFEKNEFITREALQTTVLGPEEAAKAADEALLSYGLEYIQAGGSDESGCWLCPVWKHEASFDVARSDSEVTISVWDRNDGPGGEVFLGMLKIVTPNIHGKVYDHWFRLMPRQWSEKIRGDIRIQLMYKLVEKKSLVADDFAVLTLVGRGTFGKVMLVRKKDTGRVYAMKVLPKKDIVRRQEIVHTMAERSVLIAAIKSPFLVSLKFSFQTPEKLYLVLDYLNGGELFYHLQKEGTFSEELSKFYTAEIACGIEFLHRHGVIYRDLKPENVLLDCNGHVVLADFGLSKLNMGYGQVTNTFCGTPAYLAPEIIIGEGYTNAIDWWALGVLFYEMITGLPPFFSDENVNLMYRKILHNQLLFPIGFSREAEGLVRGLVERDPKLRLGAGPTDALEIKQHPYFSNIDWPRLEKKQIMPPFKPVVESETDTTNFDPVFTIEMPADSLPNNSQPLSTFTQDYFQGFTFNHESAFTNSSMRSIRLEE</sequence>
<feature type="binding site" evidence="7">
    <location>
        <position position="228"/>
    </location>
    <ligand>
        <name>ATP</name>
        <dbReference type="ChEBI" id="CHEBI:30616"/>
    </ligand>
</feature>
<evidence type="ECO:0000256" key="1">
    <source>
        <dbReference type="ARBA" id="ARBA00022527"/>
    </source>
</evidence>
<dbReference type="InterPro" id="IPR000961">
    <property type="entry name" value="AGC-kinase_C"/>
</dbReference>
<dbReference type="OrthoDB" id="63267at2759"/>
<dbReference type="Gene3D" id="3.30.200.20">
    <property type="entry name" value="Phosphorylase Kinase, domain 1"/>
    <property type="match status" value="1"/>
</dbReference>
<dbReference type="Proteomes" id="UP000193642">
    <property type="component" value="Unassembled WGS sequence"/>
</dbReference>
<evidence type="ECO:0000256" key="5">
    <source>
        <dbReference type="ARBA" id="ARBA00022777"/>
    </source>
</evidence>
<evidence type="ECO:0000256" key="4">
    <source>
        <dbReference type="ARBA" id="ARBA00022741"/>
    </source>
</evidence>
<evidence type="ECO:0000259" key="9">
    <source>
        <dbReference type="PROSITE" id="PS50011"/>
    </source>
</evidence>
<feature type="domain" description="Protein kinase" evidence="9">
    <location>
        <begin position="194"/>
        <end position="453"/>
    </location>
</feature>
<feature type="domain" description="C2" evidence="8">
    <location>
        <begin position="8"/>
        <end position="160"/>
    </location>
</feature>
<dbReference type="EMBL" id="MCGO01000026">
    <property type="protein sequence ID" value="ORY43143.1"/>
    <property type="molecule type" value="Genomic_DNA"/>
</dbReference>
<dbReference type="PROSITE" id="PS50011">
    <property type="entry name" value="PROTEIN_KINASE_DOM"/>
    <property type="match status" value="1"/>
</dbReference>
<organism evidence="11 12">
    <name type="scientific">Rhizoclosmatium globosum</name>
    <dbReference type="NCBI Taxonomy" id="329046"/>
    <lineage>
        <taxon>Eukaryota</taxon>
        <taxon>Fungi</taxon>
        <taxon>Fungi incertae sedis</taxon>
        <taxon>Chytridiomycota</taxon>
        <taxon>Chytridiomycota incertae sedis</taxon>
        <taxon>Chytridiomycetes</taxon>
        <taxon>Chytridiales</taxon>
        <taxon>Chytriomycetaceae</taxon>
        <taxon>Rhizoclosmatium</taxon>
    </lineage>
</organism>
<name>A0A1Y2C7Y2_9FUNG</name>
<dbReference type="Pfam" id="PF00433">
    <property type="entry name" value="Pkinase_C"/>
    <property type="match status" value="1"/>
</dbReference>
<dbReference type="FunFam" id="3.30.200.20:FF:000103">
    <property type="entry name" value="Protein kinase C"/>
    <property type="match status" value="1"/>
</dbReference>
<evidence type="ECO:0000256" key="2">
    <source>
        <dbReference type="ARBA" id="ARBA00022553"/>
    </source>
</evidence>
<evidence type="ECO:0000256" key="6">
    <source>
        <dbReference type="ARBA" id="ARBA00022840"/>
    </source>
</evidence>
<gene>
    <name evidence="11" type="ORF">BCR33DRAFT_717876</name>
</gene>
<dbReference type="InterPro" id="IPR017441">
    <property type="entry name" value="Protein_kinase_ATP_BS"/>
</dbReference>